<dbReference type="Proteomes" id="UP001138686">
    <property type="component" value="Unassembled WGS sequence"/>
</dbReference>
<organism evidence="1 2">
    <name type="scientific">Halomarinibacterium sedimenti</name>
    <dbReference type="NCBI Taxonomy" id="2857106"/>
    <lineage>
        <taxon>Bacteria</taxon>
        <taxon>Pseudomonadati</taxon>
        <taxon>Bacteroidota</taxon>
        <taxon>Flavobacteriia</taxon>
        <taxon>Flavobacteriales</taxon>
        <taxon>Flavobacteriaceae</taxon>
        <taxon>Halomarinibacterium</taxon>
    </lineage>
</organism>
<name>A0A9X1FN20_9FLAO</name>
<reference evidence="1" key="1">
    <citation type="submission" date="2021-07" db="EMBL/GenBank/DDBJ databases">
        <title>Aureisphaera sp. CAU 1614 isolated from sea sediment.</title>
        <authorList>
            <person name="Kim W."/>
        </authorList>
    </citation>
    <scope>NUCLEOTIDE SEQUENCE</scope>
    <source>
        <strain evidence="1">CAU 1614</strain>
    </source>
</reference>
<protein>
    <submittedName>
        <fullName evidence="1">SH3 domain-containing protein</fullName>
    </submittedName>
</protein>
<comment type="caution">
    <text evidence="1">The sequence shown here is derived from an EMBL/GenBank/DDBJ whole genome shotgun (WGS) entry which is preliminary data.</text>
</comment>
<keyword evidence="2" id="KW-1185">Reference proteome</keyword>
<evidence type="ECO:0000313" key="1">
    <source>
        <dbReference type="EMBL" id="MBW2937350.1"/>
    </source>
</evidence>
<accession>A0A9X1FN20</accession>
<sequence>MKKVVLMIATVIVTATTFSCKENTERISSNTETEDLNNTASEDLALATSNNVNTESQYRYVTAPSGLSLREYNNLQSEKLAKMPYGTKVKILSEEGKATMNVCGIKGAMDEVEFNHKKGFAFNGYLSKYFPPERDITAKGYASELQKQFPEVTFTETVEGTPSKPINKETLILPNTPWHEAFGTAQRLFDFPSEFAFPNPKGKDAEIIFDGKPKKGIWISQLEISRKDNELQKIEYVYSSQKFNSKVTIEKEGDVMKITRTEEVK</sequence>
<dbReference type="AlphaFoldDB" id="A0A9X1FN20"/>
<dbReference type="EMBL" id="JAHWDP010000001">
    <property type="protein sequence ID" value="MBW2937350.1"/>
    <property type="molecule type" value="Genomic_DNA"/>
</dbReference>
<evidence type="ECO:0000313" key="2">
    <source>
        <dbReference type="Proteomes" id="UP001138686"/>
    </source>
</evidence>
<gene>
    <name evidence="1" type="ORF">KXJ69_04495</name>
</gene>
<dbReference type="RefSeq" id="WP_219051702.1">
    <property type="nucleotide sequence ID" value="NZ_JAHWDP010000001.1"/>
</dbReference>
<proteinExistence type="predicted"/>
<dbReference type="PROSITE" id="PS51257">
    <property type="entry name" value="PROKAR_LIPOPROTEIN"/>
    <property type="match status" value="1"/>
</dbReference>